<dbReference type="GO" id="GO:1901137">
    <property type="term" value="P:carbohydrate derivative biosynthetic process"/>
    <property type="evidence" value="ECO:0007669"/>
    <property type="project" value="UniProtKB-ARBA"/>
</dbReference>
<reference evidence="4 5" key="1">
    <citation type="submission" date="2020-01" db="EMBL/GenBank/DDBJ databases">
        <title>Insect and environment-associated Actinomycetes.</title>
        <authorList>
            <person name="Currrie C."/>
            <person name="Chevrette M."/>
            <person name="Carlson C."/>
            <person name="Stubbendieck R."/>
            <person name="Wendt-Pienkowski E."/>
        </authorList>
    </citation>
    <scope>NUCLEOTIDE SEQUENCE [LARGE SCALE GENOMIC DNA]</scope>
    <source>
        <strain evidence="4 5">SID8189</strain>
    </source>
</reference>
<dbReference type="GO" id="GO:0016757">
    <property type="term" value="F:glycosyltransferase activity"/>
    <property type="evidence" value="ECO:0007669"/>
    <property type="project" value="UniProtKB-KW"/>
</dbReference>
<dbReference type="EMBL" id="JAAGNA010001288">
    <property type="protein sequence ID" value="NEC54017.1"/>
    <property type="molecule type" value="Genomic_DNA"/>
</dbReference>
<dbReference type="Proteomes" id="UP000471745">
    <property type="component" value="Unassembled WGS sequence"/>
</dbReference>
<sequence length="263" mass="27967">MTADLAPVPPGVLSIALVSEHASPLAALGGVDAGGQNVHVAALATALADRGHRVTVHTRRDAPDLPDRVRLGERVEVHHVTAGPAAPVPKDRLLPYMDAFARVLVREWRARTPDVVHSHYWMSGLASLGAAREAGLPLLHTYHALGTVKRRHQGDADTSPPERIGCEIEVGTGCDRVVATCRDEVTELVRMGVPADRIGVVPCGVDTERFTPTGPRWARGPYRHRLVQLGRLVPRKGAAVSVAALALLPGTELLVAGGPPAER</sequence>
<dbReference type="InterPro" id="IPR028098">
    <property type="entry name" value="Glyco_trans_4-like_N"/>
</dbReference>
<evidence type="ECO:0000313" key="5">
    <source>
        <dbReference type="Proteomes" id="UP000471745"/>
    </source>
</evidence>
<gene>
    <name evidence="4" type="ORF">G3I18_36550</name>
</gene>
<dbReference type="PANTHER" id="PTHR45947:SF3">
    <property type="entry name" value="SULFOQUINOVOSYL TRANSFERASE SQD2"/>
    <property type="match status" value="1"/>
</dbReference>
<dbReference type="SUPFAM" id="SSF53756">
    <property type="entry name" value="UDP-Glycosyltransferase/glycogen phosphorylase"/>
    <property type="match status" value="1"/>
</dbReference>
<keyword evidence="5" id="KW-1185">Reference proteome</keyword>
<keyword evidence="2" id="KW-0808">Transferase</keyword>
<proteinExistence type="predicted"/>
<evidence type="ECO:0000256" key="2">
    <source>
        <dbReference type="ARBA" id="ARBA00022679"/>
    </source>
</evidence>
<dbReference type="RefSeq" id="WP_163092157.1">
    <property type="nucleotide sequence ID" value="NZ_JAAGNA010001288.1"/>
</dbReference>
<feature type="non-terminal residue" evidence="4">
    <location>
        <position position="263"/>
    </location>
</feature>
<feature type="domain" description="Glycosyltransferase subfamily 4-like N-terminal" evidence="3">
    <location>
        <begin position="34"/>
        <end position="209"/>
    </location>
</feature>
<comment type="caution">
    <text evidence="4">The sequence shown here is derived from an EMBL/GenBank/DDBJ whole genome shotgun (WGS) entry which is preliminary data.</text>
</comment>
<keyword evidence="1" id="KW-0328">Glycosyltransferase</keyword>
<evidence type="ECO:0000259" key="3">
    <source>
        <dbReference type="Pfam" id="PF13439"/>
    </source>
</evidence>
<evidence type="ECO:0000313" key="4">
    <source>
        <dbReference type="EMBL" id="NEC54017.1"/>
    </source>
</evidence>
<dbReference type="Pfam" id="PF13439">
    <property type="entry name" value="Glyco_transf_4"/>
    <property type="match status" value="1"/>
</dbReference>
<dbReference type="InterPro" id="IPR050194">
    <property type="entry name" value="Glycosyltransferase_grp1"/>
</dbReference>
<dbReference type="AlphaFoldDB" id="A0A9X5HFA8"/>
<organism evidence="4 5">
    <name type="scientific">Actinospica acidiphila</name>
    <dbReference type="NCBI Taxonomy" id="304899"/>
    <lineage>
        <taxon>Bacteria</taxon>
        <taxon>Bacillati</taxon>
        <taxon>Actinomycetota</taxon>
        <taxon>Actinomycetes</taxon>
        <taxon>Catenulisporales</taxon>
        <taxon>Actinospicaceae</taxon>
        <taxon>Actinospica</taxon>
    </lineage>
</organism>
<name>A0A9X5HFA8_9ACTN</name>
<evidence type="ECO:0000256" key="1">
    <source>
        <dbReference type="ARBA" id="ARBA00022676"/>
    </source>
</evidence>
<dbReference type="Gene3D" id="3.40.50.2000">
    <property type="entry name" value="Glycogen Phosphorylase B"/>
    <property type="match status" value="1"/>
</dbReference>
<accession>A0A9X5HFA8</accession>
<dbReference type="PANTHER" id="PTHR45947">
    <property type="entry name" value="SULFOQUINOVOSYL TRANSFERASE SQD2"/>
    <property type="match status" value="1"/>
</dbReference>
<protein>
    <submittedName>
        <fullName evidence="4">Glycosyltransferase family 1 protein</fullName>
    </submittedName>
</protein>